<feature type="transmembrane region" description="Helical" evidence="1">
    <location>
        <begin position="173"/>
        <end position="194"/>
    </location>
</feature>
<name>A0A067S8N6_GALM3</name>
<keyword evidence="4" id="KW-1185">Reference proteome</keyword>
<evidence type="ECO:0000313" key="4">
    <source>
        <dbReference type="Proteomes" id="UP000027222"/>
    </source>
</evidence>
<keyword evidence="1" id="KW-1133">Transmembrane helix</keyword>
<keyword evidence="1" id="KW-0472">Membrane</keyword>
<keyword evidence="1" id="KW-0812">Transmembrane</keyword>
<sequence>MSDSLMYSQAGLDMYRAGQITRYSELASACVILYDHLLTFDNEVKSIWTRKWSLPQVLFVISRYYVLASAILDTWGMFFPVPTDSFCFALLRWQGWTCVIVSVLAAGILQVKIYALYFLNKRILALMLTFFIGSVANSVWIMKGLLSKFQVKALSFPNGTFCVLYTLGIDDALVYAFWIPILAFEFLLFMLALIRGLKMVNDTGSRSLLCNGQQLIAILVRDSITYFIGFLYPLTSNHSTTHFQIQNWRHLFHLHDGLGIGTKESHHSSSCLFHRLAERYSQSISS</sequence>
<accession>A0A067S8N6</accession>
<dbReference type="InterPro" id="IPR045340">
    <property type="entry name" value="DUF6533"/>
</dbReference>
<dbReference type="EMBL" id="KL142425">
    <property type="protein sequence ID" value="KDR66287.1"/>
    <property type="molecule type" value="Genomic_DNA"/>
</dbReference>
<feature type="transmembrane region" description="Helical" evidence="1">
    <location>
        <begin position="57"/>
        <end position="81"/>
    </location>
</feature>
<dbReference type="Proteomes" id="UP000027222">
    <property type="component" value="Unassembled WGS sequence"/>
</dbReference>
<gene>
    <name evidence="3" type="ORF">GALMADRAFT_259566</name>
</gene>
<feature type="transmembrane region" description="Helical" evidence="1">
    <location>
        <begin position="93"/>
        <end position="111"/>
    </location>
</feature>
<evidence type="ECO:0000313" key="3">
    <source>
        <dbReference type="EMBL" id="KDR66287.1"/>
    </source>
</evidence>
<proteinExistence type="predicted"/>
<reference evidence="4" key="1">
    <citation type="journal article" date="2014" name="Proc. Natl. Acad. Sci. U.S.A.">
        <title>Extensive sampling of basidiomycete genomes demonstrates inadequacy of the white-rot/brown-rot paradigm for wood decay fungi.</title>
        <authorList>
            <person name="Riley R."/>
            <person name="Salamov A.A."/>
            <person name="Brown D.W."/>
            <person name="Nagy L.G."/>
            <person name="Floudas D."/>
            <person name="Held B.W."/>
            <person name="Levasseur A."/>
            <person name="Lombard V."/>
            <person name="Morin E."/>
            <person name="Otillar R."/>
            <person name="Lindquist E.A."/>
            <person name="Sun H."/>
            <person name="LaButti K.M."/>
            <person name="Schmutz J."/>
            <person name="Jabbour D."/>
            <person name="Luo H."/>
            <person name="Baker S.E."/>
            <person name="Pisabarro A.G."/>
            <person name="Walton J.D."/>
            <person name="Blanchette R.A."/>
            <person name="Henrissat B."/>
            <person name="Martin F."/>
            <person name="Cullen D."/>
            <person name="Hibbett D.S."/>
            <person name="Grigoriev I.V."/>
        </authorList>
    </citation>
    <scope>NUCLEOTIDE SEQUENCE [LARGE SCALE GENOMIC DNA]</scope>
    <source>
        <strain evidence="4">CBS 339.88</strain>
    </source>
</reference>
<dbReference type="AlphaFoldDB" id="A0A067S8N6"/>
<organism evidence="3 4">
    <name type="scientific">Galerina marginata (strain CBS 339.88)</name>
    <dbReference type="NCBI Taxonomy" id="685588"/>
    <lineage>
        <taxon>Eukaryota</taxon>
        <taxon>Fungi</taxon>
        <taxon>Dikarya</taxon>
        <taxon>Basidiomycota</taxon>
        <taxon>Agaricomycotina</taxon>
        <taxon>Agaricomycetes</taxon>
        <taxon>Agaricomycetidae</taxon>
        <taxon>Agaricales</taxon>
        <taxon>Agaricineae</taxon>
        <taxon>Strophariaceae</taxon>
        <taxon>Galerina</taxon>
    </lineage>
</organism>
<feature type="transmembrane region" description="Helical" evidence="1">
    <location>
        <begin position="123"/>
        <end position="142"/>
    </location>
</feature>
<dbReference type="HOGENOM" id="CLU_035509_6_1_1"/>
<feature type="domain" description="DUF6533" evidence="2">
    <location>
        <begin position="23"/>
        <end position="67"/>
    </location>
</feature>
<evidence type="ECO:0000259" key="2">
    <source>
        <dbReference type="Pfam" id="PF20151"/>
    </source>
</evidence>
<dbReference type="Pfam" id="PF20151">
    <property type="entry name" value="DUF6533"/>
    <property type="match status" value="1"/>
</dbReference>
<dbReference type="OrthoDB" id="2658772at2759"/>
<protein>
    <recommendedName>
        <fullName evidence="2">DUF6533 domain-containing protein</fullName>
    </recommendedName>
</protein>
<evidence type="ECO:0000256" key="1">
    <source>
        <dbReference type="SAM" id="Phobius"/>
    </source>
</evidence>